<evidence type="ECO:0000313" key="3">
    <source>
        <dbReference type="Proteomes" id="UP001550603"/>
    </source>
</evidence>
<proteinExistence type="predicted"/>
<evidence type="ECO:0000259" key="1">
    <source>
        <dbReference type="Pfam" id="PF13404"/>
    </source>
</evidence>
<dbReference type="PANTHER" id="PTHR30154:SF34">
    <property type="entry name" value="TRANSCRIPTIONAL REGULATOR AZLB"/>
    <property type="match status" value="1"/>
</dbReference>
<comment type="caution">
    <text evidence="2">The sequence shown here is derived from an EMBL/GenBank/DDBJ whole genome shotgun (WGS) entry which is preliminary data.</text>
</comment>
<dbReference type="PANTHER" id="PTHR30154">
    <property type="entry name" value="LEUCINE-RESPONSIVE REGULATORY PROTEIN"/>
    <property type="match status" value="1"/>
</dbReference>
<name>A0ABV2XPI7_9ACTN</name>
<dbReference type="EMBL" id="JBEYBN010000004">
    <property type="protein sequence ID" value="MEU2265747.1"/>
    <property type="molecule type" value="Genomic_DNA"/>
</dbReference>
<accession>A0ABV2XPI7</accession>
<reference evidence="2 3" key="1">
    <citation type="submission" date="2024-06" db="EMBL/GenBank/DDBJ databases">
        <title>The Natural Products Discovery Center: Release of the First 8490 Sequenced Strains for Exploring Actinobacteria Biosynthetic Diversity.</title>
        <authorList>
            <person name="Kalkreuter E."/>
            <person name="Kautsar S.A."/>
            <person name="Yang D."/>
            <person name="Bader C.D."/>
            <person name="Teijaro C.N."/>
            <person name="Fluegel L."/>
            <person name="Davis C.M."/>
            <person name="Simpson J.R."/>
            <person name="Lauterbach L."/>
            <person name="Steele A.D."/>
            <person name="Gui C."/>
            <person name="Meng S."/>
            <person name="Li G."/>
            <person name="Viehrig K."/>
            <person name="Ye F."/>
            <person name="Su P."/>
            <person name="Kiefer A.F."/>
            <person name="Nichols A."/>
            <person name="Cepeda A.J."/>
            <person name="Yan W."/>
            <person name="Fan B."/>
            <person name="Jiang Y."/>
            <person name="Adhikari A."/>
            <person name="Zheng C.-J."/>
            <person name="Schuster L."/>
            <person name="Cowan T.M."/>
            <person name="Smanski M.J."/>
            <person name="Chevrette M.G."/>
            <person name="De Carvalho L.P.S."/>
            <person name="Shen B."/>
        </authorList>
    </citation>
    <scope>NUCLEOTIDE SEQUENCE [LARGE SCALE GENOMIC DNA]</scope>
    <source>
        <strain evidence="2 3">NPDC019583</strain>
    </source>
</reference>
<dbReference type="RefSeq" id="WP_359785482.1">
    <property type="nucleotide sequence ID" value="NZ_JBEYBN010000004.1"/>
</dbReference>
<sequence length="86" mass="8816">MRPKGPAIAPARPAQQALTPADAGLLAALRRDGRAGLTDLAAATGWSSATAARRLADLRAGGALFFDIDLDATLLGVTTQGMLWMA</sequence>
<evidence type="ECO:0000313" key="2">
    <source>
        <dbReference type="EMBL" id="MEU2265747.1"/>
    </source>
</evidence>
<keyword evidence="3" id="KW-1185">Reference proteome</keyword>
<dbReference type="InterPro" id="IPR036390">
    <property type="entry name" value="WH_DNA-bd_sf"/>
</dbReference>
<dbReference type="InterPro" id="IPR036388">
    <property type="entry name" value="WH-like_DNA-bd_sf"/>
</dbReference>
<organism evidence="2 3">
    <name type="scientific">Streptomyces olindensis</name>
    <dbReference type="NCBI Taxonomy" id="358823"/>
    <lineage>
        <taxon>Bacteria</taxon>
        <taxon>Bacillati</taxon>
        <taxon>Actinomycetota</taxon>
        <taxon>Actinomycetes</taxon>
        <taxon>Kitasatosporales</taxon>
        <taxon>Streptomycetaceae</taxon>
        <taxon>Streptomyces</taxon>
    </lineage>
</organism>
<dbReference type="Pfam" id="PF13404">
    <property type="entry name" value="HTH_AsnC-type"/>
    <property type="match status" value="1"/>
</dbReference>
<dbReference type="InterPro" id="IPR000485">
    <property type="entry name" value="AsnC-type_HTH_dom"/>
</dbReference>
<protein>
    <submittedName>
        <fullName evidence="2">AsnC family protein</fullName>
    </submittedName>
</protein>
<gene>
    <name evidence="2" type="ORF">ABZ568_04750</name>
</gene>
<dbReference type="Gene3D" id="1.10.10.10">
    <property type="entry name" value="Winged helix-like DNA-binding domain superfamily/Winged helix DNA-binding domain"/>
    <property type="match status" value="1"/>
</dbReference>
<feature type="domain" description="HTH asnC-type" evidence="1">
    <location>
        <begin position="22"/>
        <end position="59"/>
    </location>
</feature>
<dbReference type="Proteomes" id="UP001550603">
    <property type="component" value="Unassembled WGS sequence"/>
</dbReference>
<dbReference type="SUPFAM" id="SSF46785">
    <property type="entry name" value="Winged helix' DNA-binding domain"/>
    <property type="match status" value="1"/>
</dbReference>